<sequence length="264" mass="30111">MKNYLKRILILLVFLASSSFTVQCWFSSLQDDLKIGSSEFKSFVKNNDEAFASYEILYNQAPALKTNVDELTLVSKNLEAIKNGGGYLKWRVTSKLASPVSLGKLIKKVGDYEIYEGGEIFYRAMTQEHYDRVLKGEGIIASGETFTSPTLNYILYGTRTGNGYDGIIVKFQMKPGTFDLLKRKALINDKTDYMREIFVDQFPRGVNDVNKWGTRDYALFKTESYHMNSPKEIYQVNIALGKADALAEFNKNILFFEVIPRVKK</sequence>
<reference evidence="2 3" key="1">
    <citation type="submission" date="2016-11" db="EMBL/GenBank/DDBJ databases">
        <title>Whole genomes of Flavobacteriaceae.</title>
        <authorList>
            <person name="Stine C."/>
            <person name="Li C."/>
            <person name="Tadesse D."/>
        </authorList>
    </citation>
    <scope>NUCLEOTIDE SEQUENCE [LARGE SCALE GENOMIC DNA]</scope>
    <source>
        <strain evidence="2 3">DSM 24704</strain>
    </source>
</reference>
<evidence type="ECO:0000256" key="1">
    <source>
        <dbReference type="SAM" id="SignalP"/>
    </source>
</evidence>
<comment type="caution">
    <text evidence="2">The sequence shown here is derived from an EMBL/GenBank/DDBJ whole genome shotgun (WGS) entry which is preliminary data.</text>
</comment>
<organism evidence="2 3">
    <name type="scientific">Flavobacterium araucananum</name>
    <dbReference type="NCBI Taxonomy" id="946678"/>
    <lineage>
        <taxon>Bacteria</taxon>
        <taxon>Pseudomonadati</taxon>
        <taxon>Bacteroidota</taxon>
        <taxon>Flavobacteriia</taxon>
        <taxon>Flavobacteriales</taxon>
        <taxon>Flavobacteriaceae</taxon>
        <taxon>Flavobacterium</taxon>
    </lineage>
</organism>
<gene>
    <name evidence="2" type="ORF">B0A64_10560</name>
</gene>
<dbReference type="AlphaFoldDB" id="A0A227P9V0"/>
<protein>
    <submittedName>
        <fullName evidence="2">Uncharacterized protein</fullName>
    </submittedName>
</protein>
<keyword evidence="3" id="KW-1185">Reference proteome</keyword>
<name>A0A227P9V0_9FLAO</name>
<feature type="chain" id="PRO_5030039349" evidence="1">
    <location>
        <begin position="25"/>
        <end position="264"/>
    </location>
</feature>
<evidence type="ECO:0000313" key="2">
    <source>
        <dbReference type="EMBL" id="OXG06542.1"/>
    </source>
</evidence>
<dbReference type="Proteomes" id="UP000214684">
    <property type="component" value="Unassembled WGS sequence"/>
</dbReference>
<evidence type="ECO:0000313" key="3">
    <source>
        <dbReference type="Proteomes" id="UP000214684"/>
    </source>
</evidence>
<dbReference type="OrthoDB" id="2972467at2"/>
<keyword evidence="1" id="KW-0732">Signal</keyword>
<accession>A0A227P9V0</accession>
<feature type="signal peptide" evidence="1">
    <location>
        <begin position="1"/>
        <end position="24"/>
    </location>
</feature>
<proteinExistence type="predicted"/>
<dbReference type="RefSeq" id="WP_089479484.1">
    <property type="nucleotide sequence ID" value="NZ_MUGS01000015.1"/>
</dbReference>
<dbReference type="EMBL" id="MUGS01000015">
    <property type="protein sequence ID" value="OXG06542.1"/>
    <property type="molecule type" value="Genomic_DNA"/>
</dbReference>